<dbReference type="OrthoDB" id="372227at2157"/>
<dbReference type="GO" id="GO:0009228">
    <property type="term" value="P:thiamine biosynthetic process"/>
    <property type="evidence" value="ECO:0007669"/>
    <property type="project" value="UniProtKB-KW"/>
</dbReference>
<comment type="similarity">
    <text evidence="8">Belongs to the ThiI family.</text>
</comment>
<gene>
    <name evidence="8" type="primary">thiI</name>
    <name evidence="10" type="ORF">SY89_02204</name>
</gene>
<name>A0A0P7H077_9EURY</name>
<keyword evidence="6 8" id="KW-0694">RNA-binding</keyword>
<keyword evidence="5 8" id="KW-0067">ATP-binding</keyword>
<dbReference type="SUPFAM" id="SSF52402">
    <property type="entry name" value="Adenine nucleotide alpha hydrolases-like"/>
    <property type="match status" value="1"/>
</dbReference>
<organism evidence="10 11">
    <name type="scientific">Halolamina pelagica</name>
    <dbReference type="NCBI Taxonomy" id="699431"/>
    <lineage>
        <taxon>Archaea</taxon>
        <taxon>Methanobacteriati</taxon>
        <taxon>Methanobacteriota</taxon>
        <taxon>Stenosarchaea group</taxon>
        <taxon>Halobacteria</taxon>
        <taxon>Halobacteriales</taxon>
        <taxon>Haloferacaceae</taxon>
    </lineage>
</organism>
<sequence>MQQSPDIAVVRYGEAGIKSDKVRGQMLDRLAENVRAILDDRGIPGAVERHWSRLLIRPPATAADGEFDADAAARAAADAFGVVSTRPAITTPPAADALAEAAVALAADHPGGATFAVRANRAGKPEIHPFTSQEVASEVGAAIGDATGAAVDLDAPDRAYRLDIREDEAFVSAVEYGGPGGLPVGTQGTTVALFSGGIDSPVAAWELFKRGLEVVPVYLDLGDYGGSDHLARAVETAGTVARSAPHVDARLRVVPAGGLVDDLVAATGPTRMLSLRRAMLRVAEAVADDVGAHSVATGESIGQKSSQTGPNVRVTDAAASLPVHRPLLTRDKPEIVAQAREIGTFVDATMNVGCERVAPEYPETNATIESVEAAEPDDLLARAEALAEERYVVDGN</sequence>
<dbReference type="EMBL" id="LGUC01000001">
    <property type="protein sequence ID" value="KPN31457.1"/>
    <property type="molecule type" value="Genomic_DNA"/>
</dbReference>
<dbReference type="UniPathway" id="UPA00060"/>
<comment type="caution">
    <text evidence="8">Lacks conserved residue(s) required for the propagation of feature annotation.</text>
</comment>
<keyword evidence="1 8" id="KW-0963">Cytoplasm</keyword>
<evidence type="ECO:0000313" key="10">
    <source>
        <dbReference type="EMBL" id="KPN31457.1"/>
    </source>
</evidence>
<dbReference type="GO" id="GO:0004810">
    <property type="term" value="F:CCA tRNA nucleotidyltransferase activity"/>
    <property type="evidence" value="ECO:0007669"/>
    <property type="project" value="InterPro"/>
</dbReference>
<dbReference type="SMART" id="SM00981">
    <property type="entry name" value="THUMP"/>
    <property type="match status" value="1"/>
</dbReference>
<dbReference type="PANTHER" id="PTHR43209:SF1">
    <property type="entry name" value="TRNA SULFURTRANSFERASE"/>
    <property type="match status" value="1"/>
</dbReference>
<protein>
    <recommendedName>
        <fullName evidence="8">Probable tRNA sulfurtransferase</fullName>
        <ecNumber evidence="8">2.8.1.4</ecNumber>
    </recommendedName>
    <alternativeName>
        <fullName evidence="8">Sulfur carrier protein ThiS sulfurtransferase</fullName>
    </alternativeName>
    <alternativeName>
        <fullName evidence="8">Thiamine biosynthesis protein ThiI</fullName>
    </alternativeName>
    <alternativeName>
        <fullName evidence="8">tRNA 4-thiouridine synthase</fullName>
    </alternativeName>
</protein>
<feature type="domain" description="THUMP" evidence="9">
    <location>
        <begin position="70"/>
        <end position="175"/>
    </location>
</feature>
<feature type="binding site" evidence="8">
    <location>
        <position position="276"/>
    </location>
    <ligand>
        <name>ATP</name>
        <dbReference type="ChEBI" id="CHEBI:30616"/>
    </ligand>
</feature>
<dbReference type="CDD" id="cd11716">
    <property type="entry name" value="THUMP_ThiI"/>
    <property type="match status" value="1"/>
</dbReference>
<dbReference type="STRING" id="699431.SY89_02204"/>
<keyword evidence="7 8" id="KW-0784">Thiamine biosynthesis</keyword>
<reference evidence="11" key="1">
    <citation type="submission" date="2013-11" db="EMBL/GenBank/DDBJ databases">
        <authorList>
            <person name="Hoang H.T."/>
            <person name="Killian M.L."/>
            <person name="Madson D.M."/>
            <person name="Arruda P.H.E."/>
            <person name="Sun D."/>
            <person name="Schwartz K.J."/>
            <person name="Yoon K."/>
        </authorList>
    </citation>
    <scope>NUCLEOTIDE SEQUENCE [LARGE SCALE GENOMIC DNA]</scope>
    <source>
        <strain evidence="11">CDK2</strain>
    </source>
</reference>
<dbReference type="GO" id="GO:0052837">
    <property type="term" value="P:thiazole biosynthetic process"/>
    <property type="evidence" value="ECO:0007669"/>
    <property type="project" value="TreeGrafter"/>
</dbReference>
<dbReference type="InterPro" id="IPR054173">
    <property type="entry name" value="ThiI_fer"/>
</dbReference>
<comment type="caution">
    <text evidence="10">The sequence shown here is derived from an EMBL/GenBank/DDBJ whole genome shotgun (WGS) entry which is preliminary data.</text>
</comment>
<keyword evidence="4 8" id="KW-0547">Nucleotide-binding</keyword>
<comment type="pathway">
    <text evidence="8">Cofactor biosynthesis; thiamine diphosphate biosynthesis.</text>
</comment>
<dbReference type="PROSITE" id="PS51165">
    <property type="entry name" value="THUMP"/>
    <property type="match status" value="1"/>
</dbReference>
<accession>A0A0P7H077</accession>
<keyword evidence="2 8" id="KW-0820">tRNA-binding</keyword>
<dbReference type="GO" id="GO:0140741">
    <property type="term" value="F:tRNA-uracil-4 sulfurtransferase activity"/>
    <property type="evidence" value="ECO:0007669"/>
    <property type="project" value="UniProtKB-EC"/>
</dbReference>
<dbReference type="HAMAP" id="MF_00021">
    <property type="entry name" value="ThiI"/>
    <property type="match status" value="1"/>
</dbReference>
<dbReference type="SUPFAM" id="SSF143437">
    <property type="entry name" value="THUMP domain-like"/>
    <property type="match status" value="1"/>
</dbReference>
<dbReference type="GO" id="GO:0005524">
    <property type="term" value="F:ATP binding"/>
    <property type="evidence" value="ECO:0007669"/>
    <property type="project" value="UniProtKB-UniRule"/>
</dbReference>
<proteinExistence type="inferred from homology"/>
<dbReference type="AlphaFoldDB" id="A0A0P7H077"/>
<dbReference type="Pfam" id="PF22025">
    <property type="entry name" value="ThiI_fer"/>
    <property type="match status" value="1"/>
</dbReference>
<dbReference type="Gene3D" id="3.40.50.620">
    <property type="entry name" value="HUPs"/>
    <property type="match status" value="1"/>
</dbReference>
<evidence type="ECO:0000256" key="5">
    <source>
        <dbReference type="ARBA" id="ARBA00022840"/>
    </source>
</evidence>
<dbReference type="InterPro" id="IPR020536">
    <property type="entry name" value="ThiI_AANH"/>
</dbReference>
<evidence type="ECO:0000256" key="1">
    <source>
        <dbReference type="ARBA" id="ARBA00022490"/>
    </source>
</evidence>
<dbReference type="InterPro" id="IPR050102">
    <property type="entry name" value="tRNA_sulfurtransferase_ThiI"/>
</dbReference>
<dbReference type="Gene3D" id="3.30.2130.30">
    <property type="match status" value="1"/>
</dbReference>
<keyword evidence="3 8" id="KW-0808">Transferase</keyword>
<feature type="binding site" evidence="8">
    <location>
        <position position="307"/>
    </location>
    <ligand>
        <name>ATP</name>
        <dbReference type="ChEBI" id="CHEBI:30616"/>
    </ligand>
</feature>
<dbReference type="Pfam" id="PF02568">
    <property type="entry name" value="ThiI"/>
    <property type="match status" value="1"/>
</dbReference>
<evidence type="ECO:0000259" key="9">
    <source>
        <dbReference type="PROSITE" id="PS51165"/>
    </source>
</evidence>
<comment type="subcellular location">
    <subcellularLocation>
        <location evidence="8">Cytoplasm</location>
    </subcellularLocation>
</comment>
<dbReference type="Pfam" id="PF02926">
    <property type="entry name" value="THUMP"/>
    <property type="match status" value="1"/>
</dbReference>
<evidence type="ECO:0000256" key="4">
    <source>
        <dbReference type="ARBA" id="ARBA00022741"/>
    </source>
</evidence>
<comment type="catalytic activity">
    <reaction evidence="8">
        <text>[ThiS sulfur-carrier protein]-C-terminal Gly-Gly-AMP + S-sulfanyl-L-cysteinyl-[cysteine desulfurase] + AH2 = [ThiS sulfur-carrier protein]-C-terminal-Gly-aminoethanethioate + L-cysteinyl-[cysteine desulfurase] + A + AMP + 2 H(+)</text>
        <dbReference type="Rhea" id="RHEA:43340"/>
        <dbReference type="Rhea" id="RHEA-COMP:12157"/>
        <dbReference type="Rhea" id="RHEA-COMP:12158"/>
        <dbReference type="Rhea" id="RHEA-COMP:12910"/>
        <dbReference type="Rhea" id="RHEA-COMP:19908"/>
        <dbReference type="ChEBI" id="CHEBI:13193"/>
        <dbReference type="ChEBI" id="CHEBI:15378"/>
        <dbReference type="ChEBI" id="CHEBI:17499"/>
        <dbReference type="ChEBI" id="CHEBI:29950"/>
        <dbReference type="ChEBI" id="CHEBI:61963"/>
        <dbReference type="ChEBI" id="CHEBI:90618"/>
        <dbReference type="ChEBI" id="CHEBI:232372"/>
        <dbReference type="ChEBI" id="CHEBI:456215"/>
    </reaction>
</comment>
<dbReference type="InterPro" id="IPR014729">
    <property type="entry name" value="Rossmann-like_a/b/a_fold"/>
</dbReference>
<evidence type="ECO:0000256" key="3">
    <source>
        <dbReference type="ARBA" id="ARBA00022679"/>
    </source>
</evidence>
<dbReference type="EC" id="2.8.1.4" evidence="8"/>
<feature type="binding site" evidence="8">
    <location>
        <position position="298"/>
    </location>
    <ligand>
        <name>ATP</name>
        <dbReference type="ChEBI" id="CHEBI:30616"/>
    </ligand>
</feature>
<dbReference type="InterPro" id="IPR003720">
    <property type="entry name" value="tRNA_STrfase"/>
</dbReference>
<dbReference type="RefSeq" id="WP_054584052.1">
    <property type="nucleotide sequence ID" value="NZ_LGUC01000001.1"/>
</dbReference>
<evidence type="ECO:0000256" key="2">
    <source>
        <dbReference type="ARBA" id="ARBA00022555"/>
    </source>
</evidence>
<dbReference type="GO" id="GO:0000049">
    <property type="term" value="F:tRNA binding"/>
    <property type="evidence" value="ECO:0007669"/>
    <property type="project" value="UniProtKB-UniRule"/>
</dbReference>
<feature type="binding site" evidence="8">
    <location>
        <begin position="193"/>
        <end position="194"/>
    </location>
    <ligand>
        <name>ATP</name>
        <dbReference type="ChEBI" id="CHEBI:30616"/>
    </ligand>
</feature>
<dbReference type="InterPro" id="IPR049962">
    <property type="entry name" value="THUMP_ThiI"/>
</dbReference>
<dbReference type="PATRIC" id="fig|699431.3.peg.2264"/>
<keyword evidence="11" id="KW-1185">Reference proteome</keyword>
<dbReference type="Proteomes" id="UP000050535">
    <property type="component" value="Unassembled WGS sequence"/>
</dbReference>
<evidence type="ECO:0000313" key="11">
    <source>
        <dbReference type="Proteomes" id="UP000050535"/>
    </source>
</evidence>
<dbReference type="GO" id="GO:0009229">
    <property type="term" value="P:thiamine diphosphate biosynthetic process"/>
    <property type="evidence" value="ECO:0007669"/>
    <property type="project" value="UniProtKB-UniRule"/>
</dbReference>
<dbReference type="GO" id="GO:0005829">
    <property type="term" value="C:cytosol"/>
    <property type="evidence" value="ECO:0007669"/>
    <property type="project" value="TreeGrafter"/>
</dbReference>
<evidence type="ECO:0000256" key="7">
    <source>
        <dbReference type="ARBA" id="ARBA00022977"/>
    </source>
</evidence>
<dbReference type="GO" id="GO:0002937">
    <property type="term" value="P:tRNA 4-thiouridine biosynthesis"/>
    <property type="evidence" value="ECO:0007669"/>
    <property type="project" value="TreeGrafter"/>
</dbReference>
<dbReference type="InterPro" id="IPR004114">
    <property type="entry name" value="THUMP_dom"/>
</dbReference>
<comment type="function">
    <text evidence="8">Catalyzes the ATP-dependent transfer of a sulfur to tRNA to produce 4-thiouridine in position 8 of tRNAs, which functions as a near-UV photosensor. Also catalyzes the transfer of sulfur to the sulfur carrier protein ThiS, forming ThiS-thiocarboxylate. This is a step in the synthesis of thiazole, in the thiamine biosynthesis pathway. The sulfur is donated as persulfide by IscS.</text>
</comment>
<evidence type="ECO:0000256" key="8">
    <source>
        <dbReference type="HAMAP-Rule" id="MF_00021"/>
    </source>
</evidence>
<dbReference type="PANTHER" id="PTHR43209">
    <property type="entry name" value="TRNA SULFURTRANSFERASE"/>
    <property type="match status" value="1"/>
</dbReference>
<comment type="catalytic activity">
    <reaction evidence="8">
        <text>[ThiI sulfur-carrier protein]-S-sulfanyl-L-cysteine + a uridine in tRNA + 2 reduced [2Fe-2S]-[ferredoxin] + ATP + H(+) = [ThiI sulfur-carrier protein]-L-cysteine + a 4-thiouridine in tRNA + 2 oxidized [2Fe-2S]-[ferredoxin] + AMP + diphosphate</text>
        <dbReference type="Rhea" id="RHEA:24176"/>
        <dbReference type="Rhea" id="RHEA-COMP:10000"/>
        <dbReference type="Rhea" id="RHEA-COMP:10001"/>
        <dbReference type="Rhea" id="RHEA-COMP:13337"/>
        <dbReference type="Rhea" id="RHEA-COMP:13338"/>
        <dbReference type="Rhea" id="RHEA-COMP:13339"/>
        <dbReference type="Rhea" id="RHEA-COMP:13340"/>
        <dbReference type="ChEBI" id="CHEBI:15378"/>
        <dbReference type="ChEBI" id="CHEBI:29950"/>
        <dbReference type="ChEBI" id="CHEBI:30616"/>
        <dbReference type="ChEBI" id="CHEBI:33019"/>
        <dbReference type="ChEBI" id="CHEBI:33737"/>
        <dbReference type="ChEBI" id="CHEBI:33738"/>
        <dbReference type="ChEBI" id="CHEBI:61963"/>
        <dbReference type="ChEBI" id="CHEBI:65315"/>
        <dbReference type="ChEBI" id="CHEBI:136798"/>
        <dbReference type="ChEBI" id="CHEBI:456215"/>
        <dbReference type="EC" id="2.8.1.4"/>
    </reaction>
</comment>
<evidence type="ECO:0000256" key="6">
    <source>
        <dbReference type="ARBA" id="ARBA00022884"/>
    </source>
</evidence>